<feature type="region of interest" description="Disordered" evidence="1">
    <location>
        <begin position="122"/>
        <end position="150"/>
    </location>
</feature>
<dbReference type="Proteomes" id="UP000037035">
    <property type="component" value="Unassembled WGS sequence"/>
</dbReference>
<dbReference type="VEuPathDB" id="FungiDB:VP01_9607g1"/>
<sequence>SNRCSIFSLDETRGLVKKLGRTYLLPDNSEIPWNTSRPIKELVDNYAKKANLTEVSASFGQLEDPVSPSYGIYEADLGKRTRASKEKEEKQGMKRNKRQPESVMDVDEEIFKIANKPLSTLELSSQSFQPANKPPRKTYLEKPLSKEYPRAEEETANRILNEGCLNLTFGELFAISPG</sequence>
<dbReference type="OrthoDB" id="2504984at2759"/>
<name>A0A0L6U668_9BASI</name>
<evidence type="ECO:0000313" key="2">
    <source>
        <dbReference type="EMBL" id="KNZ44008.1"/>
    </source>
</evidence>
<feature type="compositionally biased region" description="Basic and acidic residues" evidence="1">
    <location>
        <begin position="138"/>
        <end position="150"/>
    </location>
</feature>
<protein>
    <submittedName>
        <fullName evidence="2">Uncharacterized protein</fullName>
    </submittedName>
</protein>
<comment type="caution">
    <text evidence="2">The sequence shown here is derived from an EMBL/GenBank/DDBJ whole genome shotgun (WGS) entry which is preliminary data.</text>
</comment>
<organism evidence="2 3">
    <name type="scientific">Puccinia sorghi</name>
    <dbReference type="NCBI Taxonomy" id="27349"/>
    <lineage>
        <taxon>Eukaryota</taxon>
        <taxon>Fungi</taxon>
        <taxon>Dikarya</taxon>
        <taxon>Basidiomycota</taxon>
        <taxon>Pucciniomycotina</taxon>
        <taxon>Pucciniomycetes</taxon>
        <taxon>Pucciniales</taxon>
        <taxon>Pucciniaceae</taxon>
        <taxon>Puccinia</taxon>
    </lineage>
</organism>
<keyword evidence="3" id="KW-1185">Reference proteome</keyword>
<evidence type="ECO:0000256" key="1">
    <source>
        <dbReference type="SAM" id="MobiDB-lite"/>
    </source>
</evidence>
<feature type="region of interest" description="Disordered" evidence="1">
    <location>
        <begin position="77"/>
        <end position="104"/>
    </location>
</feature>
<feature type="compositionally biased region" description="Basic and acidic residues" evidence="1">
    <location>
        <begin position="77"/>
        <end position="92"/>
    </location>
</feature>
<feature type="non-terminal residue" evidence="2">
    <location>
        <position position="178"/>
    </location>
</feature>
<accession>A0A0L6U668</accession>
<proteinExistence type="predicted"/>
<gene>
    <name evidence="2" type="ORF">VP01_9607g1</name>
</gene>
<reference evidence="2 3" key="1">
    <citation type="submission" date="2015-08" db="EMBL/GenBank/DDBJ databases">
        <title>Next Generation Sequencing and Analysis of the Genome of Puccinia sorghi L Schw, the Causal Agent of Maize Common Rust.</title>
        <authorList>
            <person name="Rochi L."/>
            <person name="Burguener G."/>
            <person name="Darino M."/>
            <person name="Turjanski A."/>
            <person name="Kreff E."/>
            <person name="Dieguez M.J."/>
            <person name="Sacco F."/>
        </authorList>
    </citation>
    <scope>NUCLEOTIDE SEQUENCE [LARGE SCALE GENOMIC DNA]</scope>
    <source>
        <strain evidence="2 3">RO10H11247</strain>
    </source>
</reference>
<feature type="non-terminal residue" evidence="2">
    <location>
        <position position="1"/>
    </location>
</feature>
<dbReference type="EMBL" id="LAVV01015278">
    <property type="protein sequence ID" value="KNZ44008.1"/>
    <property type="molecule type" value="Genomic_DNA"/>
</dbReference>
<evidence type="ECO:0000313" key="3">
    <source>
        <dbReference type="Proteomes" id="UP000037035"/>
    </source>
</evidence>
<dbReference type="AlphaFoldDB" id="A0A0L6U668"/>